<keyword evidence="4" id="KW-1185">Reference proteome</keyword>
<name>A0A2U8GMA1_9RHOO</name>
<dbReference type="KEGG" id="acom:CEW83_05485"/>
<dbReference type="Proteomes" id="UP000244930">
    <property type="component" value="Chromosome"/>
</dbReference>
<dbReference type="AlphaFoldDB" id="A0A2U8GMA1"/>
<protein>
    <recommendedName>
        <fullName evidence="5">DUF2282 domain-containing protein</fullName>
    </recommendedName>
</protein>
<dbReference type="RefSeq" id="WP_108948440.1">
    <property type="nucleotide sequence ID" value="NZ_CP022187.1"/>
</dbReference>
<reference evidence="3 4" key="1">
    <citation type="submission" date="2017-06" db="EMBL/GenBank/DDBJ databases">
        <title>Azoarcus.</title>
        <authorList>
            <person name="Woo J.-H."/>
            <person name="Kim H.-S."/>
        </authorList>
    </citation>
    <scope>NUCLEOTIDE SEQUENCE [LARGE SCALE GENOMIC DNA]</scope>
    <source>
        <strain evidence="3 4">TSPY31</strain>
    </source>
</reference>
<gene>
    <name evidence="3" type="ORF">CEW83_05485</name>
</gene>
<dbReference type="EMBL" id="CP022187">
    <property type="protein sequence ID" value="AWI74732.1"/>
    <property type="molecule type" value="Genomic_DNA"/>
</dbReference>
<accession>A0A2U8GMA1</accession>
<keyword evidence="2" id="KW-0732">Signal</keyword>
<evidence type="ECO:0008006" key="5">
    <source>
        <dbReference type="Google" id="ProtNLM"/>
    </source>
</evidence>
<feature type="region of interest" description="Disordered" evidence="1">
    <location>
        <begin position="76"/>
        <end position="95"/>
    </location>
</feature>
<evidence type="ECO:0000313" key="3">
    <source>
        <dbReference type="EMBL" id="AWI74732.1"/>
    </source>
</evidence>
<feature type="compositionally biased region" description="Basic and acidic residues" evidence="1">
    <location>
        <begin position="85"/>
        <end position="95"/>
    </location>
</feature>
<organism evidence="3 4">
    <name type="scientific">Parazoarcus communis</name>
    <dbReference type="NCBI Taxonomy" id="41977"/>
    <lineage>
        <taxon>Bacteria</taxon>
        <taxon>Pseudomonadati</taxon>
        <taxon>Pseudomonadota</taxon>
        <taxon>Betaproteobacteria</taxon>
        <taxon>Rhodocyclales</taxon>
        <taxon>Zoogloeaceae</taxon>
        <taxon>Parazoarcus</taxon>
    </lineage>
</organism>
<sequence length="95" mass="9735">MIKVEQSFSRAGFVATVACSSALLLAQSAIAQQGGPRKPPQEALDACKSLSDGASCSFSTPSGTVSGTCATPEGKPLACRSAHGPNERSRPQKQQ</sequence>
<feature type="chain" id="PRO_5016151524" description="DUF2282 domain-containing protein" evidence="2">
    <location>
        <begin position="32"/>
        <end position="95"/>
    </location>
</feature>
<evidence type="ECO:0000313" key="4">
    <source>
        <dbReference type="Proteomes" id="UP000244930"/>
    </source>
</evidence>
<evidence type="ECO:0000256" key="2">
    <source>
        <dbReference type="SAM" id="SignalP"/>
    </source>
</evidence>
<proteinExistence type="predicted"/>
<evidence type="ECO:0000256" key="1">
    <source>
        <dbReference type="SAM" id="MobiDB-lite"/>
    </source>
</evidence>
<feature type="signal peptide" evidence="2">
    <location>
        <begin position="1"/>
        <end position="31"/>
    </location>
</feature>